<dbReference type="Pfam" id="PF13191">
    <property type="entry name" value="AAA_16"/>
    <property type="match status" value="1"/>
</dbReference>
<protein>
    <submittedName>
        <fullName evidence="4">AAA family ATPase</fullName>
    </submittedName>
</protein>
<keyword evidence="5" id="KW-1185">Reference proteome</keyword>
<dbReference type="InterPro" id="IPR041664">
    <property type="entry name" value="AAA_16"/>
</dbReference>
<name>A0ABS2AJW3_9ACTN</name>
<dbReference type="InterPro" id="IPR036388">
    <property type="entry name" value="WH-like_DNA-bd_sf"/>
</dbReference>
<dbReference type="SUPFAM" id="SSF46894">
    <property type="entry name" value="C-terminal effector domain of the bipartite response regulators"/>
    <property type="match status" value="1"/>
</dbReference>
<dbReference type="Proteomes" id="UP000632138">
    <property type="component" value="Unassembled WGS sequence"/>
</dbReference>
<dbReference type="PANTHER" id="PTHR16305:SF35">
    <property type="entry name" value="TRANSCRIPTIONAL ACTIVATOR DOMAIN"/>
    <property type="match status" value="1"/>
</dbReference>
<dbReference type="SUPFAM" id="SSF52540">
    <property type="entry name" value="P-loop containing nucleoside triphosphate hydrolases"/>
    <property type="match status" value="1"/>
</dbReference>
<dbReference type="PRINTS" id="PR00038">
    <property type="entry name" value="HTHLUXR"/>
</dbReference>
<dbReference type="Gene3D" id="1.10.10.10">
    <property type="entry name" value="Winged helix-like DNA-binding domain superfamily/Winged helix DNA-binding domain"/>
    <property type="match status" value="1"/>
</dbReference>
<dbReference type="InterPro" id="IPR027417">
    <property type="entry name" value="P-loop_NTPase"/>
</dbReference>
<evidence type="ECO:0000259" key="3">
    <source>
        <dbReference type="PROSITE" id="PS50043"/>
    </source>
</evidence>
<dbReference type="PROSITE" id="PS50043">
    <property type="entry name" value="HTH_LUXR_2"/>
    <property type="match status" value="1"/>
</dbReference>
<keyword evidence="2" id="KW-0067">ATP-binding</keyword>
<dbReference type="RefSeq" id="WP_203379656.1">
    <property type="nucleotide sequence ID" value="NZ_JAENHP010000011.1"/>
</dbReference>
<proteinExistence type="predicted"/>
<dbReference type="SMART" id="SM00421">
    <property type="entry name" value="HTH_LUXR"/>
    <property type="match status" value="1"/>
</dbReference>
<gene>
    <name evidence="4" type="ORF">JIG36_29550</name>
</gene>
<dbReference type="CDD" id="cd06170">
    <property type="entry name" value="LuxR_C_like"/>
    <property type="match status" value="1"/>
</dbReference>
<dbReference type="EMBL" id="JAENHP010000011">
    <property type="protein sequence ID" value="MBM2619673.1"/>
    <property type="molecule type" value="Genomic_DNA"/>
</dbReference>
<sequence length="852" mass="90821">MTSGLAEREPQWAELERLAALARTGKGQVALIGGPVATGKTALLDLFAEHLEATGFTWLRAIGAVSERDLPFGVAAQAIGPIADEPGDDRPRAVQALCQAILGRATRDRPLLVTVDDVQHADEPSRDWLLACIRRLPGVPALIVLTEAAAPRPGATTLHTELLRHRHSTRLTVALLSEAAVGDPAAFPLTGGNPLLVEALREGEPAYRQALLSCLHRCGPDASEVARGLAVLDRLPDDAPEDATALLTTAGLLLDGRLRHSAMREAVLAGMVPGERADRYAAAARLRHDQGAEPSEVAALLLEADRADGPWAGAVLAEAAEQALQRERVEDAVRCLELARTFAEGAGRAAAVARLARAEWRVRPAGVTRHLPELIAAEAAGELSRLDRVSLVRLLLWFGRPDEAMPVLDRLRAATEPERLHALELWLAATHPGLARPGTLPHSGEETPGSVATDRSTAAILAVLGRGATEPAVAEAELMLQSARASDGLVWGAEVAVNGLLVLLYADRIDEARSWCDKLLAESPTAPITAYLTAVRAEIALRRGELSAAWQDATTALDLLPLAGWGVAAGLPLGGAIVAATRLGRAEDAARLLAEPVPDAMLQSRWGVHYLHARGEHYLATGRDYAALADFLSCGKLTAEWGLDAPGLVPWRTSAAGAWLRKSENRAEVRRLLNEQLARVGPGPSRIRGVALRLLAATSQAHSRPQLLAEAVSLLRDCGDRFELARALADLSRAYRGVGQPRRASPMARLAAEIVEECGAAVLRDEVMPLRTGLEAGAGGADPRDRLASLTESETRVAALAASGLTNREIAAKLHITASTVEQHLTRVYRKLRVRHRRELPADLFAHLPVAA</sequence>
<evidence type="ECO:0000313" key="5">
    <source>
        <dbReference type="Proteomes" id="UP000632138"/>
    </source>
</evidence>
<reference evidence="4 5" key="1">
    <citation type="submission" date="2021-01" db="EMBL/GenBank/DDBJ databases">
        <title>Actinoplanes sp. nov. LDG1-06 isolated from lichen.</title>
        <authorList>
            <person name="Saeng-In P."/>
            <person name="Phongsopitanun W."/>
            <person name="Kanchanasin P."/>
            <person name="Yuki M."/>
            <person name="Kudo T."/>
            <person name="Ohkuma M."/>
            <person name="Tanasupawat S."/>
        </authorList>
    </citation>
    <scope>NUCLEOTIDE SEQUENCE [LARGE SCALE GENOMIC DNA]</scope>
    <source>
        <strain evidence="4 5">LDG1-06</strain>
    </source>
</reference>
<feature type="domain" description="HTH luxR-type" evidence="3">
    <location>
        <begin position="783"/>
        <end position="848"/>
    </location>
</feature>
<organism evidence="4 5">
    <name type="scientific">Paractinoplanes ovalisporus</name>
    <dbReference type="NCBI Taxonomy" id="2810368"/>
    <lineage>
        <taxon>Bacteria</taxon>
        <taxon>Bacillati</taxon>
        <taxon>Actinomycetota</taxon>
        <taxon>Actinomycetes</taxon>
        <taxon>Micromonosporales</taxon>
        <taxon>Micromonosporaceae</taxon>
        <taxon>Paractinoplanes</taxon>
    </lineage>
</organism>
<accession>A0ABS2AJW3</accession>
<evidence type="ECO:0000313" key="4">
    <source>
        <dbReference type="EMBL" id="MBM2619673.1"/>
    </source>
</evidence>
<dbReference type="InterPro" id="IPR000792">
    <property type="entry name" value="Tscrpt_reg_LuxR_C"/>
</dbReference>
<dbReference type="InterPro" id="IPR016032">
    <property type="entry name" value="Sig_transdc_resp-reg_C-effctor"/>
</dbReference>
<evidence type="ECO:0000256" key="2">
    <source>
        <dbReference type="ARBA" id="ARBA00022840"/>
    </source>
</evidence>
<dbReference type="PROSITE" id="PS00622">
    <property type="entry name" value="HTH_LUXR_1"/>
    <property type="match status" value="1"/>
</dbReference>
<evidence type="ECO:0000256" key="1">
    <source>
        <dbReference type="ARBA" id="ARBA00022741"/>
    </source>
</evidence>
<comment type="caution">
    <text evidence="4">The sequence shown here is derived from an EMBL/GenBank/DDBJ whole genome shotgun (WGS) entry which is preliminary data.</text>
</comment>
<dbReference type="PANTHER" id="PTHR16305">
    <property type="entry name" value="TESTICULAR SOLUBLE ADENYLYL CYCLASE"/>
    <property type="match status" value="1"/>
</dbReference>
<keyword evidence="1" id="KW-0547">Nucleotide-binding</keyword>
<dbReference type="Pfam" id="PF00196">
    <property type="entry name" value="GerE"/>
    <property type="match status" value="1"/>
</dbReference>